<organism evidence="4">
    <name type="scientific">marine sediment metagenome</name>
    <dbReference type="NCBI Taxonomy" id="412755"/>
    <lineage>
        <taxon>unclassified sequences</taxon>
        <taxon>metagenomes</taxon>
        <taxon>ecological metagenomes</taxon>
    </lineage>
</organism>
<protein>
    <recommendedName>
        <fullName evidence="3">Carbohydrate kinase PfkB domain-containing protein</fullName>
    </recommendedName>
</protein>
<name>A0A0F8YL71_9ZZZZ</name>
<feature type="domain" description="Carbohydrate kinase PfkB" evidence="3">
    <location>
        <begin position="181"/>
        <end position="297"/>
    </location>
</feature>
<dbReference type="InterPro" id="IPR002173">
    <property type="entry name" value="Carboh/pur_kinase_PfkB_CS"/>
</dbReference>
<evidence type="ECO:0000256" key="2">
    <source>
        <dbReference type="ARBA" id="ARBA00022777"/>
    </source>
</evidence>
<gene>
    <name evidence="4" type="ORF">LCGC14_2883550</name>
</gene>
<evidence type="ECO:0000313" key="4">
    <source>
        <dbReference type="EMBL" id="KKK74460.1"/>
    </source>
</evidence>
<feature type="non-terminal residue" evidence="4">
    <location>
        <position position="340"/>
    </location>
</feature>
<sequence length="340" mass="35763">MDESGTMCRAAFGVGLAGRELDMSLLVTGSIGIDTVEAPWGKVVDALGGSSVYFSCAASFFAPVRFVGVVGEDCPADFLKPLHDNPRIDMSGLEVRPGAKTFRWHGRYHEDVNLRDTVDVALNVLGERGPTIPAAFRDSEHVFLANTHPGLQSGLLDQLDGPKLVVADTMDLWIEGERALLDGLVSRIDGLMLNDSEARLMTGEANVVAAGSAIVEKVGAGKGGPPGFVIVKKGEHGSLLFADGQVAAMPAWPARKVVDPTGAGDSFAGAMMGQLTACGEVTSAAIRRAMACGTVVASIALEDFSLSRLHADRINTRAEVQEVLGHLPRLFRGSGLLGIE</sequence>
<keyword evidence="1" id="KW-0808">Transferase</keyword>
<dbReference type="GO" id="GO:0005829">
    <property type="term" value="C:cytosol"/>
    <property type="evidence" value="ECO:0007669"/>
    <property type="project" value="TreeGrafter"/>
</dbReference>
<dbReference type="Gene3D" id="3.40.1190.20">
    <property type="match status" value="1"/>
</dbReference>
<keyword evidence="2" id="KW-0418">Kinase</keyword>
<dbReference type="EMBL" id="LAZR01056308">
    <property type="protein sequence ID" value="KKK74460.1"/>
    <property type="molecule type" value="Genomic_DNA"/>
</dbReference>
<dbReference type="PANTHER" id="PTHR10584">
    <property type="entry name" value="SUGAR KINASE"/>
    <property type="match status" value="1"/>
</dbReference>
<comment type="caution">
    <text evidence="4">The sequence shown here is derived from an EMBL/GenBank/DDBJ whole genome shotgun (WGS) entry which is preliminary data.</text>
</comment>
<dbReference type="InterPro" id="IPR011611">
    <property type="entry name" value="PfkB_dom"/>
</dbReference>
<proteinExistence type="predicted"/>
<dbReference type="GO" id="GO:0016301">
    <property type="term" value="F:kinase activity"/>
    <property type="evidence" value="ECO:0007669"/>
    <property type="project" value="UniProtKB-KW"/>
</dbReference>
<reference evidence="4" key="1">
    <citation type="journal article" date="2015" name="Nature">
        <title>Complex archaea that bridge the gap between prokaryotes and eukaryotes.</title>
        <authorList>
            <person name="Spang A."/>
            <person name="Saw J.H."/>
            <person name="Jorgensen S.L."/>
            <person name="Zaremba-Niedzwiedzka K."/>
            <person name="Martijn J."/>
            <person name="Lind A.E."/>
            <person name="van Eijk R."/>
            <person name="Schleper C."/>
            <person name="Guy L."/>
            <person name="Ettema T.J."/>
        </authorList>
    </citation>
    <scope>NUCLEOTIDE SEQUENCE</scope>
</reference>
<dbReference type="InterPro" id="IPR029056">
    <property type="entry name" value="Ribokinase-like"/>
</dbReference>
<dbReference type="Pfam" id="PF00294">
    <property type="entry name" value="PfkB"/>
    <property type="match status" value="1"/>
</dbReference>
<dbReference type="SUPFAM" id="SSF53613">
    <property type="entry name" value="Ribokinase-like"/>
    <property type="match status" value="1"/>
</dbReference>
<dbReference type="AlphaFoldDB" id="A0A0F8YL71"/>
<dbReference type="PROSITE" id="PS00584">
    <property type="entry name" value="PFKB_KINASES_2"/>
    <property type="match status" value="1"/>
</dbReference>
<dbReference type="PANTHER" id="PTHR10584:SF166">
    <property type="entry name" value="RIBOKINASE"/>
    <property type="match status" value="1"/>
</dbReference>
<evidence type="ECO:0000256" key="1">
    <source>
        <dbReference type="ARBA" id="ARBA00022679"/>
    </source>
</evidence>
<evidence type="ECO:0000259" key="3">
    <source>
        <dbReference type="Pfam" id="PF00294"/>
    </source>
</evidence>
<accession>A0A0F8YL71</accession>